<feature type="domain" description="PARP-type" evidence="20">
    <location>
        <begin position="124"/>
        <end position="197"/>
    </location>
</feature>
<evidence type="ECO:0000256" key="10">
    <source>
        <dbReference type="ARBA" id="ARBA00022771"/>
    </source>
</evidence>
<evidence type="ECO:0000256" key="13">
    <source>
        <dbReference type="ARBA" id="ARBA00023125"/>
    </source>
</evidence>
<evidence type="ECO:0000256" key="16">
    <source>
        <dbReference type="ARBA" id="ARBA00033987"/>
    </source>
</evidence>
<dbReference type="GO" id="GO:0005730">
    <property type="term" value="C:nucleolus"/>
    <property type="evidence" value="ECO:0007669"/>
    <property type="project" value="TreeGrafter"/>
</dbReference>
<dbReference type="GO" id="GO:0003950">
    <property type="term" value="F:NAD+ poly-ADP-ribosyltransferase activity"/>
    <property type="evidence" value="ECO:0007669"/>
    <property type="project" value="UniProtKB-UniRule"/>
</dbReference>
<dbReference type="InterPro" id="IPR036616">
    <property type="entry name" value="Poly(ADP-ribose)pol_reg_dom_sf"/>
</dbReference>
<dbReference type="AlphaFoldDB" id="A0A7I4YXT3"/>
<evidence type="ECO:0000256" key="11">
    <source>
        <dbReference type="ARBA" id="ARBA00022833"/>
    </source>
</evidence>
<dbReference type="Pfam" id="PF02877">
    <property type="entry name" value="PARP_reg"/>
    <property type="match status" value="1"/>
</dbReference>
<evidence type="ECO:0000259" key="22">
    <source>
        <dbReference type="PROSITE" id="PS51060"/>
    </source>
</evidence>
<evidence type="ECO:0000256" key="8">
    <source>
        <dbReference type="ARBA" id="ARBA00022737"/>
    </source>
</evidence>
<dbReference type="Pfam" id="PF00644">
    <property type="entry name" value="PARP"/>
    <property type="match status" value="1"/>
</dbReference>
<dbReference type="Gene3D" id="1.20.142.10">
    <property type="entry name" value="Poly(ADP-ribose) polymerase, regulatory domain"/>
    <property type="match status" value="1"/>
</dbReference>
<dbReference type="SUPFAM" id="SSF142921">
    <property type="entry name" value="WGR domain-like"/>
    <property type="match status" value="1"/>
</dbReference>
<dbReference type="InterPro" id="IPR012317">
    <property type="entry name" value="Poly(ADP-ribose)pol_cat_dom"/>
</dbReference>
<dbReference type="Pfam" id="PF21728">
    <property type="entry name" value="PADR1_N"/>
    <property type="match status" value="1"/>
</dbReference>
<evidence type="ECO:0000256" key="12">
    <source>
        <dbReference type="ARBA" id="ARBA00023027"/>
    </source>
</evidence>
<comment type="subcellular location">
    <subcellularLocation>
        <location evidence="3">Nucleus</location>
    </subcellularLocation>
</comment>
<name>A0A7I4YXT3_HAECO</name>
<keyword evidence="9" id="KW-0013">ADP-ribosylation</keyword>
<evidence type="ECO:0000256" key="19">
    <source>
        <dbReference type="SAM" id="MobiDB-lite"/>
    </source>
</evidence>
<evidence type="ECO:0000256" key="9">
    <source>
        <dbReference type="ARBA" id="ARBA00022765"/>
    </source>
</evidence>
<evidence type="ECO:0000256" key="1">
    <source>
        <dbReference type="ARBA" id="ARBA00000438"/>
    </source>
</evidence>
<dbReference type="SUPFAM" id="SSF57716">
    <property type="entry name" value="Glucocorticoid receptor-like (DNA-binding domain)"/>
    <property type="match status" value="2"/>
</dbReference>
<dbReference type="SMART" id="SM01336">
    <property type="entry name" value="zf-PARP"/>
    <property type="match status" value="2"/>
</dbReference>
<evidence type="ECO:0000259" key="20">
    <source>
        <dbReference type="PROSITE" id="PS50064"/>
    </source>
</evidence>
<dbReference type="OrthoDB" id="429950at2759"/>
<evidence type="ECO:0000256" key="6">
    <source>
        <dbReference type="ARBA" id="ARBA00022695"/>
    </source>
</evidence>
<sequence>MDLVESKPEKTMDLVESKNLPFGVEYARSNRSSCKGCKDLIGQDSLRMSVREPSRFFDGLQDNWFHFSCFWKRIKPGKVQINERSIRGMDVIKWDDQEKIREKIRAFMSGQLTESFADKAFSAIKVEYAKTSRGKCFACKLPIAHKEMKFGKLTNWYHQQCLFKDVKFGGKIEDIGGFSYLNDEDQENLLTSLKNFEQDDELYDSKENVKEASKRHINCDDQQQDEAGPAKKPRGGSRQPSNVELLKKQADMMWELRSGFRDHLTKNEMVELLSSNNLSPPSGESKILDYLVDSAMFGCCKRCPKCGGELKYSSSLMTYRCTGQLSEYTKCTYRNDNPDRVKFVIPKDMKENSYLKKLKVNLVAKRVYNELAAQEPIVDHSDMFKRFGSRGMTNAAAGDAGEKSMGVGSGLSKQLVKGGTVVDQECEYSEVSHVHRDSKGSLYAVVLGSVDLQSNRNSYYKIQLLKHDTKPTFYLFRSWGRVGTVIGGTRTESFRDEESATEAFERLFLEKSGNEWKQKHRFKKLPGRMDLVETDFSELEAAKPSSVVPGSKTTLHPAIKDILLMIFDKEQMESAMQSFQLDLDKMPLGKLSKKQITNAFAVLTDLQAILAEKADADKILDATNRFYTLIPHSFGMAKPTLLNSTAIIKEKCDMLGSLLEIQIAYEVIKQEEGEDDTTRDPVDIHYEKLKCKMEAVDHNSPEFERVKLYVENTHGETHTLFKLEVVDVIRLDREGEAKKFKADIGNRRLLWHGSGTANYGGILSQGLRIAPPEAPVTGYMFGKGVYFADMASKSANYCRVFDDNADGLMLLCDVALGKVKEEINAVDHSLKTIKGYNSVQGLGGTEPDPSQLTMCEEGYSVNTAKPVKTESAKKRTLLYNEYIVYDVDQILMRYLVRTKFKMTTLA</sequence>
<dbReference type="Gene3D" id="3.90.228.10">
    <property type="match status" value="1"/>
</dbReference>
<dbReference type="CDD" id="cd01437">
    <property type="entry name" value="parp_like"/>
    <property type="match status" value="1"/>
</dbReference>
<proteinExistence type="inferred from homology"/>
<dbReference type="GO" id="GO:0008270">
    <property type="term" value="F:zinc ion binding"/>
    <property type="evidence" value="ECO:0007669"/>
    <property type="project" value="UniProtKB-KW"/>
</dbReference>
<dbReference type="GO" id="GO:0016779">
    <property type="term" value="F:nucleotidyltransferase activity"/>
    <property type="evidence" value="ECO:0007669"/>
    <property type="project" value="UniProtKB-KW"/>
</dbReference>
<keyword evidence="6" id="KW-0548">Nucleotidyltransferase</keyword>
<dbReference type="InterPro" id="IPR050800">
    <property type="entry name" value="ARTD/PARP"/>
</dbReference>
<dbReference type="SUPFAM" id="SSF47587">
    <property type="entry name" value="Domain of poly(ADP-ribose) polymerase"/>
    <property type="match status" value="1"/>
</dbReference>
<evidence type="ECO:0000256" key="7">
    <source>
        <dbReference type="ARBA" id="ARBA00022723"/>
    </source>
</evidence>
<dbReference type="WBParaSite" id="HCON_00146720-00001">
    <property type="protein sequence ID" value="HCON_00146720-00001"/>
    <property type="gene ID" value="HCON_00146720"/>
</dbReference>
<keyword evidence="8" id="KW-0677">Repeat</keyword>
<dbReference type="InterPro" id="IPR036930">
    <property type="entry name" value="WGR_dom_sf"/>
</dbReference>
<evidence type="ECO:0000256" key="3">
    <source>
        <dbReference type="ARBA" id="ARBA00004123"/>
    </source>
</evidence>
<dbReference type="SUPFAM" id="SSF56399">
    <property type="entry name" value="ADP-ribosylation"/>
    <property type="match status" value="1"/>
</dbReference>
<dbReference type="FunFam" id="3.90.228.10:FF:000002">
    <property type="entry name" value="Poly [ADP-ribose] polymerase"/>
    <property type="match status" value="1"/>
</dbReference>
<keyword evidence="13" id="KW-0238">DNA-binding</keyword>
<dbReference type="EC" id="2.4.2.-" evidence="18"/>
<dbReference type="PROSITE" id="PS51059">
    <property type="entry name" value="PARP_CATALYTIC"/>
    <property type="match status" value="1"/>
</dbReference>
<keyword evidence="5 18" id="KW-0808">Transferase</keyword>
<dbReference type="GO" id="GO:0003677">
    <property type="term" value="F:DNA binding"/>
    <property type="evidence" value="ECO:0007669"/>
    <property type="project" value="UniProtKB-KW"/>
</dbReference>
<dbReference type="Pfam" id="PF00645">
    <property type="entry name" value="zf-PARP"/>
    <property type="match status" value="1"/>
</dbReference>
<evidence type="ECO:0000313" key="24">
    <source>
        <dbReference type="Proteomes" id="UP000025227"/>
    </source>
</evidence>
<evidence type="ECO:0000256" key="4">
    <source>
        <dbReference type="ARBA" id="ARBA00022676"/>
    </source>
</evidence>
<dbReference type="PROSITE" id="PS52007">
    <property type="entry name" value="PADR1"/>
    <property type="match status" value="1"/>
</dbReference>
<dbReference type="InterPro" id="IPR004102">
    <property type="entry name" value="Poly(ADP-ribose)pol_reg_dom"/>
</dbReference>
<evidence type="ECO:0000256" key="15">
    <source>
        <dbReference type="ARBA" id="ARBA00024347"/>
    </source>
</evidence>
<dbReference type="InterPro" id="IPR001510">
    <property type="entry name" value="Znf_PARP"/>
</dbReference>
<dbReference type="Pfam" id="PF08063">
    <property type="entry name" value="Zn_ribbon_PADR1"/>
    <property type="match status" value="1"/>
</dbReference>
<keyword evidence="14" id="KW-0539">Nucleus</keyword>
<dbReference type="InterPro" id="IPR036957">
    <property type="entry name" value="Znf_PARP_sf"/>
</dbReference>
<evidence type="ECO:0000256" key="14">
    <source>
        <dbReference type="ARBA" id="ARBA00023242"/>
    </source>
</evidence>
<evidence type="ECO:0000256" key="17">
    <source>
        <dbReference type="ARBA" id="ARBA00071874"/>
    </source>
</evidence>
<dbReference type="GO" id="GO:0006302">
    <property type="term" value="P:double-strand break repair"/>
    <property type="evidence" value="ECO:0007669"/>
    <property type="project" value="TreeGrafter"/>
</dbReference>
<dbReference type="InterPro" id="IPR012982">
    <property type="entry name" value="PARP1-like_PADR1_Zn_ribbon"/>
</dbReference>
<keyword evidence="12 18" id="KW-0520">NAD</keyword>
<evidence type="ECO:0000256" key="5">
    <source>
        <dbReference type="ARBA" id="ARBA00022679"/>
    </source>
</evidence>
<dbReference type="PANTHER" id="PTHR10459">
    <property type="entry name" value="DNA LIGASE"/>
    <property type="match status" value="1"/>
</dbReference>
<keyword evidence="4 18" id="KW-0328">Glycosyltransferase</keyword>
<comment type="catalytic activity">
    <reaction evidence="2">
        <text>L-glutamyl-[protein] + NAD(+) = 5-O-(ADP-D-ribosyl)-L-glutamyl-[protein] + nicotinamide</text>
        <dbReference type="Rhea" id="RHEA:58224"/>
        <dbReference type="Rhea" id="RHEA-COMP:10208"/>
        <dbReference type="Rhea" id="RHEA-COMP:15089"/>
        <dbReference type="ChEBI" id="CHEBI:17154"/>
        <dbReference type="ChEBI" id="CHEBI:29973"/>
        <dbReference type="ChEBI" id="CHEBI:57540"/>
        <dbReference type="ChEBI" id="CHEBI:142540"/>
    </reaction>
</comment>
<organism evidence="24 25">
    <name type="scientific">Haemonchus contortus</name>
    <name type="common">Barber pole worm</name>
    <dbReference type="NCBI Taxonomy" id="6289"/>
    <lineage>
        <taxon>Eukaryota</taxon>
        <taxon>Metazoa</taxon>
        <taxon>Ecdysozoa</taxon>
        <taxon>Nematoda</taxon>
        <taxon>Chromadorea</taxon>
        <taxon>Rhabditida</taxon>
        <taxon>Rhabditina</taxon>
        <taxon>Rhabditomorpha</taxon>
        <taxon>Strongyloidea</taxon>
        <taxon>Trichostrongylidae</taxon>
        <taxon>Haemonchus</taxon>
    </lineage>
</organism>
<evidence type="ECO:0000313" key="25">
    <source>
        <dbReference type="WBParaSite" id="HCON_00146720-00001"/>
    </source>
</evidence>
<reference evidence="25" key="1">
    <citation type="submission" date="2020-12" db="UniProtKB">
        <authorList>
            <consortium name="WormBaseParasite"/>
        </authorList>
    </citation>
    <scope>IDENTIFICATION</scope>
    <source>
        <strain evidence="25">MHco3</strain>
    </source>
</reference>
<dbReference type="InterPro" id="IPR049296">
    <property type="entry name" value="PARP1-like_PADR1_N"/>
</dbReference>
<dbReference type="GO" id="GO:0070212">
    <property type="term" value="P:protein poly-ADP-ribosylation"/>
    <property type="evidence" value="ECO:0007669"/>
    <property type="project" value="TreeGrafter"/>
</dbReference>
<protein>
    <recommendedName>
        <fullName evidence="17 18">Poly [ADP-ribose] polymerase</fullName>
        <shortName evidence="18">PARP</shortName>
        <ecNumber evidence="18">2.4.2.-</ecNumber>
    </recommendedName>
</protein>
<keyword evidence="10" id="KW-0863">Zinc-finger</keyword>
<evidence type="ECO:0000259" key="21">
    <source>
        <dbReference type="PROSITE" id="PS51059"/>
    </source>
</evidence>
<dbReference type="PROSITE" id="PS51977">
    <property type="entry name" value="WGR"/>
    <property type="match status" value="1"/>
</dbReference>
<dbReference type="PROSITE" id="PS51060">
    <property type="entry name" value="PARP_ALPHA_HD"/>
    <property type="match status" value="1"/>
</dbReference>
<dbReference type="CDD" id="cd08001">
    <property type="entry name" value="WGR_PARP1_like"/>
    <property type="match status" value="1"/>
</dbReference>
<dbReference type="PANTHER" id="PTHR10459:SF60">
    <property type="entry name" value="POLY [ADP-RIBOSE] POLYMERASE 2"/>
    <property type="match status" value="1"/>
</dbReference>
<dbReference type="Gene3D" id="3.30.1740.10">
    <property type="entry name" value="Zinc finger, PARP-type"/>
    <property type="match status" value="2"/>
</dbReference>
<dbReference type="InterPro" id="IPR008893">
    <property type="entry name" value="WGR_domain"/>
</dbReference>
<comment type="catalytic activity">
    <reaction evidence="16">
        <text>NAD(+) + (ADP-D-ribosyl)n-acceptor = nicotinamide + (ADP-D-ribosyl)n+1-acceptor + H(+).</text>
        <dbReference type="EC" id="2.4.2.30"/>
    </reaction>
</comment>
<feature type="domain" description="PARP alpha-helical" evidence="22">
    <location>
        <begin position="552"/>
        <end position="669"/>
    </location>
</feature>
<feature type="domain" description="PARP-type" evidence="20">
    <location>
        <begin position="22"/>
        <end position="108"/>
    </location>
</feature>
<dbReference type="FunFam" id="1.20.142.10:FF:000001">
    <property type="entry name" value="Poly [ADP-ribose] polymerase"/>
    <property type="match status" value="1"/>
</dbReference>
<feature type="region of interest" description="Disordered" evidence="19">
    <location>
        <begin position="213"/>
        <end position="241"/>
    </location>
</feature>
<keyword evidence="24" id="KW-1185">Reference proteome</keyword>
<accession>A0A7I4YXT3</accession>
<evidence type="ECO:0000256" key="2">
    <source>
        <dbReference type="ARBA" id="ARBA00000459"/>
    </source>
</evidence>
<dbReference type="Gene3D" id="1.10.20.130">
    <property type="match status" value="1"/>
</dbReference>
<keyword evidence="7" id="KW-0479">Metal-binding</keyword>
<dbReference type="PROSITE" id="PS50064">
    <property type="entry name" value="ZF_PARP_2"/>
    <property type="match status" value="2"/>
</dbReference>
<dbReference type="SMART" id="SM01335">
    <property type="entry name" value="PADR1"/>
    <property type="match status" value="1"/>
</dbReference>
<dbReference type="OMA" id="MNFKYKY"/>
<comment type="similarity">
    <text evidence="15">Belongs to the ARTD/PARP family.</text>
</comment>
<keyword evidence="11" id="KW-0862">Zinc</keyword>
<feature type="domain" description="WGR" evidence="23">
    <location>
        <begin position="431"/>
        <end position="529"/>
    </location>
</feature>
<dbReference type="Pfam" id="PF05406">
    <property type="entry name" value="WGR"/>
    <property type="match status" value="1"/>
</dbReference>
<comment type="catalytic activity">
    <reaction evidence="1">
        <text>L-aspartyl-[protein] + NAD(+) = 4-O-(ADP-D-ribosyl)-L-aspartyl-[protein] + nicotinamide</text>
        <dbReference type="Rhea" id="RHEA:54424"/>
        <dbReference type="Rhea" id="RHEA-COMP:9867"/>
        <dbReference type="Rhea" id="RHEA-COMP:13832"/>
        <dbReference type="ChEBI" id="CHEBI:17154"/>
        <dbReference type="ChEBI" id="CHEBI:29961"/>
        <dbReference type="ChEBI" id="CHEBI:57540"/>
        <dbReference type="ChEBI" id="CHEBI:138102"/>
    </reaction>
</comment>
<feature type="domain" description="PARP catalytic" evidence="21">
    <location>
        <begin position="680"/>
        <end position="906"/>
    </location>
</feature>
<dbReference type="SMART" id="SM00773">
    <property type="entry name" value="WGR"/>
    <property type="match status" value="1"/>
</dbReference>
<dbReference type="GO" id="GO:1990404">
    <property type="term" value="F:NAD+-protein mono-ADP-ribosyltransferase activity"/>
    <property type="evidence" value="ECO:0007669"/>
    <property type="project" value="TreeGrafter"/>
</dbReference>
<evidence type="ECO:0000259" key="23">
    <source>
        <dbReference type="PROSITE" id="PS51977"/>
    </source>
</evidence>
<evidence type="ECO:0000256" key="18">
    <source>
        <dbReference type="RuleBase" id="RU362114"/>
    </source>
</evidence>
<dbReference type="Proteomes" id="UP000025227">
    <property type="component" value="Unplaced"/>
</dbReference>
<dbReference type="InterPro" id="IPR038650">
    <property type="entry name" value="PADR1_C_dom_sf"/>
</dbReference>
<dbReference type="Gene3D" id="2.20.25.630">
    <property type="match status" value="1"/>
</dbReference>